<dbReference type="GO" id="GO:0022904">
    <property type="term" value="P:respiratory electron transport chain"/>
    <property type="evidence" value="ECO:0007669"/>
    <property type="project" value="TreeGrafter"/>
</dbReference>
<dbReference type="Gene3D" id="3.30.70.2740">
    <property type="match status" value="1"/>
</dbReference>
<dbReference type="GO" id="GO:0071949">
    <property type="term" value="F:FAD binding"/>
    <property type="evidence" value="ECO:0007669"/>
    <property type="project" value="InterPro"/>
</dbReference>
<dbReference type="Pfam" id="PF01565">
    <property type="entry name" value="FAD_binding_4"/>
    <property type="match status" value="1"/>
</dbReference>
<keyword evidence="3" id="KW-0285">Flavoprotein</keyword>
<comment type="cofactor">
    <cofactor evidence="1">
        <name>FAD</name>
        <dbReference type="ChEBI" id="CHEBI:57692"/>
    </cofactor>
</comment>
<dbReference type="SUPFAM" id="SSF56176">
    <property type="entry name" value="FAD-binding/transporter-associated domain-like"/>
    <property type="match status" value="1"/>
</dbReference>
<evidence type="ECO:0000313" key="6">
    <source>
        <dbReference type="EMBL" id="OYQ33379.1"/>
    </source>
</evidence>
<name>A0A255YW27_9PROT</name>
<dbReference type="PROSITE" id="PS51387">
    <property type="entry name" value="FAD_PCMH"/>
    <property type="match status" value="1"/>
</dbReference>
<dbReference type="InterPro" id="IPR016166">
    <property type="entry name" value="FAD-bd_PCMH"/>
</dbReference>
<dbReference type="AlphaFoldDB" id="A0A255YW27"/>
<accession>A0A255YW27</accession>
<evidence type="ECO:0000256" key="3">
    <source>
        <dbReference type="ARBA" id="ARBA00022630"/>
    </source>
</evidence>
<dbReference type="PANTHER" id="PTHR43716">
    <property type="entry name" value="D-2-HYDROXYGLUTARATE DEHYDROGENASE, MITOCHONDRIAL"/>
    <property type="match status" value="1"/>
</dbReference>
<protein>
    <submittedName>
        <fullName evidence="6">Hydroxyacid dehydrogenase</fullName>
    </submittedName>
</protein>
<dbReference type="FunFam" id="1.10.45.10:FF:000001">
    <property type="entry name" value="D-lactate dehydrogenase mitochondrial"/>
    <property type="match status" value="1"/>
</dbReference>
<dbReference type="InterPro" id="IPR016167">
    <property type="entry name" value="FAD-bd_PCMH_sub1"/>
</dbReference>
<evidence type="ECO:0000313" key="7">
    <source>
        <dbReference type="Proteomes" id="UP000216998"/>
    </source>
</evidence>
<dbReference type="InterPro" id="IPR006094">
    <property type="entry name" value="Oxid_FAD_bind_N"/>
</dbReference>
<reference evidence="6 7" key="1">
    <citation type="submission" date="2017-07" db="EMBL/GenBank/DDBJ databases">
        <title>Niveispirillum cyanobacteriorum sp. nov., isolated from cyanobacterial aggregates in a eutrophic lake.</title>
        <authorList>
            <person name="Cai H."/>
        </authorList>
    </citation>
    <scope>NUCLEOTIDE SEQUENCE [LARGE SCALE GENOMIC DNA]</scope>
    <source>
        <strain evidence="7">TH1-14</strain>
    </source>
</reference>
<comment type="caution">
    <text evidence="6">The sequence shown here is derived from an EMBL/GenBank/DDBJ whole genome shotgun (WGS) entry which is preliminary data.</text>
</comment>
<dbReference type="SUPFAM" id="SSF55103">
    <property type="entry name" value="FAD-linked oxidases, C-terminal domain"/>
    <property type="match status" value="1"/>
</dbReference>
<dbReference type="InterPro" id="IPR036318">
    <property type="entry name" value="FAD-bd_PCMH-like_sf"/>
</dbReference>
<evidence type="ECO:0000256" key="4">
    <source>
        <dbReference type="ARBA" id="ARBA00022827"/>
    </source>
</evidence>
<dbReference type="Gene3D" id="3.30.465.10">
    <property type="match status" value="1"/>
</dbReference>
<dbReference type="Gene3D" id="3.30.43.10">
    <property type="entry name" value="Uridine Diphospho-n-acetylenolpyruvylglucosamine Reductase, domain 2"/>
    <property type="match status" value="1"/>
</dbReference>
<comment type="similarity">
    <text evidence="2">Belongs to the FAD-binding oxidoreductase/transferase type 4 family.</text>
</comment>
<dbReference type="Gene3D" id="3.30.70.2190">
    <property type="match status" value="1"/>
</dbReference>
<dbReference type="InterPro" id="IPR051264">
    <property type="entry name" value="FAD-oxidored/transferase_4"/>
</dbReference>
<dbReference type="InterPro" id="IPR016171">
    <property type="entry name" value="Vanillyl_alc_oxidase_C-sub2"/>
</dbReference>
<organism evidence="6 7">
    <name type="scientific">Niveispirillum lacus</name>
    <dbReference type="NCBI Taxonomy" id="1981099"/>
    <lineage>
        <taxon>Bacteria</taxon>
        <taxon>Pseudomonadati</taxon>
        <taxon>Pseudomonadota</taxon>
        <taxon>Alphaproteobacteria</taxon>
        <taxon>Rhodospirillales</taxon>
        <taxon>Azospirillaceae</taxon>
        <taxon>Niveispirillum</taxon>
    </lineage>
</organism>
<proteinExistence type="inferred from homology"/>
<dbReference type="PANTHER" id="PTHR43716:SF2">
    <property type="entry name" value="BLL6224 PROTEIN"/>
    <property type="match status" value="1"/>
</dbReference>
<dbReference type="Pfam" id="PF02913">
    <property type="entry name" value="FAD-oxidase_C"/>
    <property type="match status" value="1"/>
</dbReference>
<keyword evidence="4" id="KW-0274">FAD</keyword>
<dbReference type="Gene3D" id="1.10.45.10">
    <property type="entry name" value="Vanillyl-alcohol Oxidase, Chain A, domain 4"/>
    <property type="match status" value="1"/>
</dbReference>
<gene>
    <name evidence="6" type="ORF">CHU95_13205</name>
</gene>
<dbReference type="EMBL" id="NOXU01000030">
    <property type="protein sequence ID" value="OYQ33379.1"/>
    <property type="molecule type" value="Genomic_DNA"/>
</dbReference>
<dbReference type="InterPro" id="IPR016169">
    <property type="entry name" value="FAD-bd_PCMH_sub2"/>
</dbReference>
<dbReference type="Proteomes" id="UP000216998">
    <property type="component" value="Unassembled WGS sequence"/>
</dbReference>
<evidence type="ECO:0000256" key="2">
    <source>
        <dbReference type="ARBA" id="ARBA00008000"/>
    </source>
</evidence>
<evidence type="ECO:0000259" key="5">
    <source>
        <dbReference type="PROSITE" id="PS51387"/>
    </source>
</evidence>
<feature type="domain" description="FAD-binding PCMH-type" evidence="5">
    <location>
        <begin position="35"/>
        <end position="216"/>
    </location>
</feature>
<sequence length="470" mass="49957">MSTDLISALTDLIGPRHVLTGSDMAPYAFDWRQREESHPVAVLRPGSTAEVAAIVRLCAERRIPIVPQGGNTGLVGGTVALKGTGAILLNLGRLNHIRALDAADYTLTAEAGCVLADIQAAAAAADRYFPLSLGAEGTCMLGGNLSSNAGGILTLRYGNARDLVLGLEVVLPDGRVWNGLRTLRKDNSGYDLKHLFLGAEGTLGIITAASVKLYPRPRQIETALVAVPSPAAAVTLLGLARTGTGDSLSAFELMPRFTFDGSREILGRDQDPLSAPSPWYVLLEASSGMAGPTLRGQVEAVLETALEQGLVTDAIFADSMEQQRKLWLIRESLPEIGRKIGGAVHTDVSVPVSRIPDFLAATINAVSAYMPGIRPYPFGHVGDGNIHFNIGRPADMEWPAYLAHAHAISDIVHEQVLAHGGSISAEHGIGNHKAEELARIKDPVELDLMRKVKAMLDPDGIMNPGKVLVR</sequence>
<dbReference type="GO" id="GO:0003824">
    <property type="term" value="F:catalytic activity"/>
    <property type="evidence" value="ECO:0007669"/>
    <property type="project" value="InterPro"/>
</dbReference>
<dbReference type="InterPro" id="IPR016164">
    <property type="entry name" value="FAD-linked_Oxase-like_C"/>
</dbReference>
<dbReference type="InterPro" id="IPR004113">
    <property type="entry name" value="FAD-bd_oxidored_4_C"/>
</dbReference>
<evidence type="ECO:0000256" key="1">
    <source>
        <dbReference type="ARBA" id="ARBA00001974"/>
    </source>
</evidence>
<keyword evidence="7" id="KW-1185">Reference proteome</keyword>
<dbReference type="OrthoDB" id="9815648at2"/>
<dbReference type="RefSeq" id="WP_094456820.1">
    <property type="nucleotide sequence ID" value="NZ_NOXU01000030.1"/>
</dbReference>